<dbReference type="SUPFAM" id="SSF57701">
    <property type="entry name" value="Zn2/Cys6 DNA-binding domain"/>
    <property type="match status" value="1"/>
</dbReference>
<dbReference type="PANTHER" id="PTHR47660">
    <property type="entry name" value="TRANSCRIPTION FACTOR WITH C2H2 AND ZN(2)-CYS(6) DNA BINDING DOMAIN (EUROFUNG)-RELATED-RELATED"/>
    <property type="match status" value="1"/>
</dbReference>
<evidence type="ECO:0000256" key="4">
    <source>
        <dbReference type="ARBA" id="ARBA00023163"/>
    </source>
</evidence>
<evidence type="ECO:0000256" key="3">
    <source>
        <dbReference type="ARBA" id="ARBA00023015"/>
    </source>
</evidence>
<evidence type="ECO:0000259" key="7">
    <source>
        <dbReference type="PROSITE" id="PS50048"/>
    </source>
</evidence>
<dbReference type="Gene3D" id="4.10.240.10">
    <property type="entry name" value="Zn(2)-C6 fungal-type DNA-binding domain"/>
    <property type="match status" value="1"/>
</dbReference>
<keyword evidence="4" id="KW-0804">Transcription</keyword>
<dbReference type="CDD" id="cd00067">
    <property type="entry name" value="GAL4"/>
    <property type="match status" value="1"/>
</dbReference>
<keyword evidence="9" id="KW-1185">Reference proteome</keyword>
<reference evidence="8 9" key="1">
    <citation type="submission" date="2016-05" db="EMBL/GenBank/DDBJ databases">
        <title>Comparative analysis of secretome profiles of manganese(II)-oxidizing ascomycete fungi.</title>
        <authorList>
            <consortium name="DOE Joint Genome Institute"/>
            <person name="Zeiner C.A."/>
            <person name="Purvine S.O."/>
            <person name="Zink E.M."/>
            <person name="Wu S."/>
            <person name="Pasa-Tolic L."/>
            <person name="Chaput D.L."/>
            <person name="Haridas S."/>
            <person name="Grigoriev I.V."/>
            <person name="Santelli C.M."/>
            <person name="Hansel C.M."/>
        </authorList>
    </citation>
    <scope>NUCLEOTIDE SEQUENCE [LARGE SCALE GENOMIC DNA]</scope>
    <source>
        <strain evidence="8 9">SRC1lrK2f</strain>
    </source>
</reference>
<evidence type="ECO:0000256" key="6">
    <source>
        <dbReference type="SAM" id="MobiDB-lite"/>
    </source>
</evidence>
<evidence type="ECO:0000313" key="9">
    <source>
        <dbReference type="Proteomes" id="UP000077248"/>
    </source>
</evidence>
<keyword evidence="3" id="KW-0805">Transcription regulation</keyword>
<dbReference type="AlphaFoldDB" id="A0A177DYW5"/>
<dbReference type="GO" id="GO:0008270">
    <property type="term" value="F:zinc ion binding"/>
    <property type="evidence" value="ECO:0007669"/>
    <property type="project" value="InterPro"/>
</dbReference>
<evidence type="ECO:0000256" key="1">
    <source>
        <dbReference type="ARBA" id="ARBA00022723"/>
    </source>
</evidence>
<proteinExistence type="predicted"/>
<evidence type="ECO:0000256" key="5">
    <source>
        <dbReference type="ARBA" id="ARBA00023242"/>
    </source>
</evidence>
<organism evidence="8 9">
    <name type="scientific">Alternaria alternata</name>
    <name type="common">Alternaria rot fungus</name>
    <name type="synonym">Torula alternata</name>
    <dbReference type="NCBI Taxonomy" id="5599"/>
    <lineage>
        <taxon>Eukaryota</taxon>
        <taxon>Fungi</taxon>
        <taxon>Dikarya</taxon>
        <taxon>Ascomycota</taxon>
        <taxon>Pezizomycotina</taxon>
        <taxon>Dothideomycetes</taxon>
        <taxon>Pleosporomycetidae</taxon>
        <taxon>Pleosporales</taxon>
        <taxon>Pleosporineae</taxon>
        <taxon>Pleosporaceae</taxon>
        <taxon>Alternaria</taxon>
        <taxon>Alternaria sect. Alternaria</taxon>
        <taxon>Alternaria alternata complex</taxon>
    </lineage>
</organism>
<name>A0A177DYW5_ALTAL</name>
<dbReference type="PANTHER" id="PTHR47660:SF3">
    <property type="entry name" value="FINGER DOMAIN PROTEIN, PUTATIVE (AFU_ORTHOLOGUE AFUA_4G03310)-RELATED"/>
    <property type="match status" value="1"/>
</dbReference>
<dbReference type="InterPro" id="IPR036864">
    <property type="entry name" value="Zn2-C6_fun-type_DNA-bd_sf"/>
</dbReference>
<dbReference type="SMART" id="SM00066">
    <property type="entry name" value="GAL4"/>
    <property type="match status" value="1"/>
</dbReference>
<dbReference type="GeneID" id="29112646"/>
<keyword evidence="1" id="KW-0479">Metal-binding</keyword>
<feature type="domain" description="Zn(2)-C6 fungal-type" evidence="7">
    <location>
        <begin position="10"/>
        <end position="40"/>
    </location>
</feature>
<sequence>MSTRASRHKSCLKCIQTKRKCDRMQPRCRRCIASNTECQYIGRNRFPQQPSIQPGEADHSFPLPTEPVDGTQPLANWQLQPYHTSSMVSLPTLYLDDTVFEFPNHPFNLGDMPVAVQIPSTNICMEPPITPPNTAEAIIRPRVEFVAKRLAAIPRRFASQAQTMFIHRMHFQYTCPTALQDAMSACALYSIKTEANQALVFGHVQQKCQQLVTSTDAQSASKMELLAALQSLVLYQMIRLFDGDVRLRALAEADESVTLQWANRLKILLRDGAVVRHNAASSPITRVGFHTSSSPSSPRDISVESSDNWQYWLTTESIRRTIITTHVLSGIYNFLKLGYDGPTPDLRVSFTAQTALWGAQSESGWRWAREDANVENLEIWVERWDEAIMKARPEDLEDMGVCVMVMLWGVEGARGWLGREFVARFGLDGM</sequence>
<protein>
    <recommendedName>
        <fullName evidence="7">Zn(2)-C6 fungal-type domain-containing protein</fullName>
    </recommendedName>
</protein>
<keyword evidence="5" id="KW-0539">Nucleus</keyword>
<dbReference type="GO" id="GO:0000981">
    <property type="term" value="F:DNA-binding transcription factor activity, RNA polymerase II-specific"/>
    <property type="evidence" value="ECO:0007669"/>
    <property type="project" value="InterPro"/>
</dbReference>
<dbReference type="Proteomes" id="UP000077248">
    <property type="component" value="Unassembled WGS sequence"/>
</dbReference>
<dbReference type="VEuPathDB" id="FungiDB:CC77DRAFT_1037229"/>
<evidence type="ECO:0000313" key="8">
    <source>
        <dbReference type="EMBL" id="OAG24903.1"/>
    </source>
</evidence>
<dbReference type="RefSeq" id="XP_018390324.1">
    <property type="nucleotide sequence ID" value="XM_018527052.1"/>
</dbReference>
<gene>
    <name evidence="8" type="ORF">CC77DRAFT_1037229</name>
</gene>
<dbReference type="OMA" id="CMRNTAN"/>
<dbReference type="InterPro" id="IPR001138">
    <property type="entry name" value="Zn2Cys6_DnaBD"/>
</dbReference>
<dbReference type="PROSITE" id="PS50048">
    <property type="entry name" value="ZN2_CY6_FUNGAL_2"/>
    <property type="match status" value="1"/>
</dbReference>
<keyword evidence="2" id="KW-0862">Zinc</keyword>
<dbReference type="KEGG" id="aalt:CC77DRAFT_1037229"/>
<dbReference type="EMBL" id="KV441470">
    <property type="protein sequence ID" value="OAG24903.1"/>
    <property type="molecule type" value="Genomic_DNA"/>
</dbReference>
<evidence type="ECO:0000256" key="2">
    <source>
        <dbReference type="ARBA" id="ARBA00022833"/>
    </source>
</evidence>
<accession>A0A177DYW5</accession>
<feature type="region of interest" description="Disordered" evidence="6">
    <location>
        <begin position="47"/>
        <end position="67"/>
    </location>
</feature>
<dbReference type="Pfam" id="PF00172">
    <property type="entry name" value="Zn_clus"/>
    <property type="match status" value="1"/>
</dbReference>